<evidence type="ECO:0000313" key="2">
    <source>
        <dbReference type="Proteomes" id="UP001595462"/>
    </source>
</evidence>
<organism evidence="1 2">
    <name type="scientific">Salinisphaera aquimarina</name>
    <dbReference type="NCBI Taxonomy" id="2094031"/>
    <lineage>
        <taxon>Bacteria</taxon>
        <taxon>Pseudomonadati</taxon>
        <taxon>Pseudomonadota</taxon>
        <taxon>Gammaproteobacteria</taxon>
        <taxon>Salinisphaerales</taxon>
        <taxon>Salinisphaeraceae</taxon>
        <taxon>Salinisphaera</taxon>
    </lineage>
</organism>
<evidence type="ECO:0000313" key="1">
    <source>
        <dbReference type="EMBL" id="MFC3103014.1"/>
    </source>
</evidence>
<comment type="caution">
    <text evidence="1">The sequence shown here is derived from an EMBL/GenBank/DDBJ whole genome shotgun (WGS) entry which is preliminary data.</text>
</comment>
<gene>
    <name evidence="1" type="ORF">ACFOSU_03835</name>
</gene>
<dbReference type="EMBL" id="JBHRSS010000003">
    <property type="protein sequence ID" value="MFC3103014.1"/>
    <property type="molecule type" value="Genomic_DNA"/>
</dbReference>
<name>A0ABV7EJW0_9GAMM</name>
<protein>
    <submittedName>
        <fullName evidence="1">Uncharacterized protein</fullName>
    </submittedName>
</protein>
<proteinExistence type="predicted"/>
<dbReference type="Pfam" id="PF22752">
    <property type="entry name" value="DUF488-N3i"/>
    <property type="match status" value="1"/>
</dbReference>
<dbReference type="InterPro" id="IPR052552">
    <property type="entry name" value="YeaO-like"/>
</dbReference>
<dbReference type="Proteomes" id="UP001595462">
    <property type="component" value="Unassembled WGS sequence"/>
</dbReference>
<dbReference type="RefSeq" id="WP_380686630.1">
    <property type="nucleotide sequence ID" value="NZ_JBHRSS010000003.1"/>
</dbReference>
<reference evidence="2" key="1">
    <citation type="journal article" date="2019" name="Int. J. Syst. Evol. Microbiol.">
        <title>The Global Catalogue of Microorganisms (GCM) 10K type strain sequencing project: providing services to taxonomists for standard genome sequencing and annotation.</title>
        <authorList>
            <consortium name="The Broad Institute Genomics Platform"/>
            <consortium name="The Broad Institute Genome Sequencing Center for Infectious Disease"/>
            <person name="Wu L."/>
            <person name="Ma J."/>
        </authorList>
    </citation>
    <scope>NUCLEOTIDE SEQUENCE [LARGE SCALE GENOMIC DNA]</scope>
    <source>
        <strain evidence="2">KCTC 52640</strain>
    </source>
</reference>
<accession>A0ABV7EJW0</accession>
<sequence length="168" mass="18241">MKIEIEKPDAARTISNGAESSIAMRAWVDRNPPPNHIGHTIDPLYCDLAPSGLLQRIQGNDFESADAFVAAYEAELDAIPLARFGSLIERARRDELVLVSANPLAARTLRRYLCDMAAMTAADEDRMEAAASRCAAVVDATYRATRLRGASHSKGVCASRAALRRMPA</sequence>
<keyword evidence="2" id="KW-1185">Reference proteome</keyword>